<dbReference type="FunFam" id="3.10.310.40:FF:000001">
    <property type="entry name" value="Alanine--tRNA ligase"/>
    <property type="match status" value="1"/>
</dbReference>
<gene>
    <name evidence="12" type="ORF">METZ01_LOCUS412701</name>
</gene>
<evidence type="ECO:0000256" key="2">
    <source>
        <dbReference type="ARBA" id="ARBA00013168"/>
    </source>
</evidence>
<dbReference type="GO" id="GO:0000049">
    <property type="term" value="F:tRNA binding"/>
    <property type="evidence" value="ECO:0007669"/>
    <property type="project" value="UniProtKB-KW"/>
</dbReference>
<evidence type="ECO:0000313" key="12">
    <source>
        <dbReference type="EMBL" id="SVD59847.1"/>
    </source>
</evidence>
<evidence type="ECO:0000256" key="5">
    <source>
        <dbReference type="ARBA" id="ARBA00022598"/>
    </source>
</evidence>
<evidence type="ECO:0000259" key="11">
    <source>
        <dbReference type="Pfam" id="PF02272"/>
    </source>
</evidence>
<keyword evidence="7" id="KW-0067">ATP-binding</keyword>
<keyword evidence="5" id="KW-0436">Ligase</keyword>
<evidence type="ECO:0000256" key="4">
    <source>
        <dbReference type="ARBA" id="ARBA00022555"/>
    </source>
</evidence>
<keyword evidence="6" id="KW-0547">Nucleotide-binding</keyword>
<evidence type="ECO:0000256" key="7">
    <source>
        <dbReference type="ARBA" id="ARBA00022840"/>
    </source>
</evidence>
<name>A0A382WLW3_9ZZZZ</name>
<dbReference type="EMBL" id="UINC01160934">
    <property type="protein sequence ID" value="SVD59847.1"/>
    <property type="molecule type" value="Genomic_DNA"/>
</dbReference>
<evidence type="ECO:0000256" key="6">
    <source>
        <dbReference type="ARBA" id="ARBA00022741"/>
    </source>
</evidence>
<reference evidence="12" key="1">
    <citation type="submission" date="2018-05" db="EMBL/GenBank/DDBJ databases">
        <authorList>
            <person name="Lanie J.A."/>
            <person name="Ng W.-L."/>
            <person name="Kazmierczak K.M."/>
            <person name="Andrzejewski T.M."/>
            <person name="Davidsen T.M."/>
            <person name="Wayne K.J."/>
            <person name="Tettelin H."/>
            <person name="Glass J.I."/>
            <person name="Rusch D."/>
            <person name="Podicherti R."/>
            <person name="Tsui H.-C.T."/>
            <person name="Winkler M.E."/>
        </authorList>
    </citation>
    <scope>NUCLEOTIDE SEQUENCE</scope>
</reference>
<keyword evidence="10" id="KW-0030">Aminoacyl-tRNA synthetase</keyword>
<dbReference type="InterPro" id="IPR003156">
    <property type="entry name" value="DHHA1_dom"/>
</dbReference>
<keyword evidence="8" id="KW-0694">RNA-binding</keyword>
<dbReference type="GO" id="GO:0004813">
    <property type="term" value="F:alanine-tRNA ligase activity"/>
    <property type="evidence" value="ECO:0007669"/>
    <property type="project" value="UniProtKB-EC"/>
</dbReference>
<evidence type="ECO:0000256" key="3">
    <source>
        <dbReference type="ARBA" id="ARBA00017959"/>
    </source>
</evidence>
<dbReference type="Gene3D" id="3.10.310.40">
    <property type="match status" value="1"/>
</dbReference>
<evidence type="ECO:0000256" key="10">
    <source>
        <dbReference type="ARBA" id="ARBA00023146"/>
    </source>
</evidence>
<feature type="non-terminal residue" evidence="12">
    <location>
        <position position="1"/>
    </location>
</feature>
<dbReference type="GO" id="GO:0005524">
    <property type="term" value="F:ATP binding"/>
    <property type="evidence" value="ECO:0007669"/>
    <property type="project" value="UniProtKB-KW"/>
</dbReference>
<dbReference type="EC" id="6.1.1.7" evidence="2"/>
<organism evidence="12">
    <name type="scientific">marine metagenome</name>
    <dbReference type="NCBI Taxonomy" id="408172"/>
    <lineage>
        <taxon>unclassified sequences</taxon>
        <taxon>metagenomes</taxon>
        <taxon>ecological metagenomes</taxon>
    </lineage>
</organism>
<keyword evidence="9" id="KW-0648">Protein biosynthesis</keyword>
<protein>
    <recommendedName>
        <fullName evidence="3">Alanine--tRNA ligase</fullName>
        <ecNumber evidence="2">6.1.1.7</ecNumber>
    </recommendedName>
</protein>
<sequence>HLKNQIREGVVVLGSVIDKRPIVIVMATQDMIKVGIHSGNIAQEIAKRIDGGGGGSPIVAQAGGKKADQLTVALDATEEIIKKSLT</sequence>
<evidence type="ECO:0000256" key="8">
    <source>
        <dbReference type="ARBA" id="ARBA00022884"/>
    </source>
</evidence>
<dbReference type="AlphaFoldDB" id="A0A382WLW3"/>
<keyword evidence="4" id="KW-0820">tRNA-binding</keyword>
<proteinExistence type="inferred from homology"/>
<evidence type="ECO:0000256" key="9">
    <source>
        <dbReference type="ARBA" id="ARBA00022917"/>
    </source>
</evidence>
<feature type="domain" description="DHHA1" evidence="11">
    <location>
        <begin position="2"/>
        <end position="83"/>
    </location>
</feature>
<dbReference type="Pfam" id="PF02272">
    <property type="entry name" value="DHHA1"/>
    <property type="match status" value="1"/>
</dbReference>
<comment type="similarity">
    <text evidence="1">Belongs to the class-II aminoacyl-tRNA synthetase family.</text>
</comment>
<accession>A0A382WLW3</accession>
<evidence type="ECO:0000256" key="1">
    <source>
        <dbReference type="ARBA" id="ARBA00008226"/>
    </source>
</evidence>
<dbReference type="GO" id="GO:0006412">
    <property type="term" value="P:translation"/>
    <property type="evidence" value="ECO:0007669"/>
    <property type="project" value="UniProtKB-KW"/>
</dbReference>